<reference evidence="4" key="1">
    <citation type="journal article" date="2019" name="Int. J. Syst. Evol. Microbiol.">
        <title>The Global Catalogue of Microorganisms (GCM) 10K type strain sequencing project: providing services to taxonomists for standard genome sequencing and annotation.</title>
        <authorList>
            <consortium name="The Broad Institute Genomics Platform"/>
            <consortium name="The Broad Institute Genome Sequencing Center for Infectious Disease"/>
            <person name="Wu L."/>
            <person name="Ma J."/>
        </authorList>
    </citation>
    <scope>NUCLEOTIDE SEQUENCE [LARGE SCALE GENOMIC DNA]</scope>
    <source>
        <strain evidence="4">JCM 15443</strain>
    </source>
</reference>
<feature type="region of interest" description="Disordered" evidence="1">
    <location>
        <begin position="100"/>
        <end position="133"/>
    </location>
</feature>
<evidence type="ECO:0008006" key="5">
    <source>
        <dbReference type="Google" id="ProtNLM"/>
    </source>
</evidence>
<organism evidence="3 4">
    <name type="scientific">Deinococcus aerophilus</name>
    <dbReference type="NCBI Taxonomy" id="522488"/>
    <lineage>
        <taxon>Bacteria</taxon>
        <taxon>Thermotogati</taxon>
        <taxon>Deinococcota</taxon>
        <taxon>Deinococci</taxon>
        <taxon>Deinococcales</taxon>
        <taxon>Deinococcaceae</taxon>
        <taxon>Deinococcus</taxon>
    </lineage>
</organism>
<keyword evidence="2" id="KW-0472">Membrane</keyword>
<dbReference type="Proteomes" id="UP000661918">
    <property type="component" value="Unassembled WGS sequence"/>
</dbReference>
<evidence type="ECO:0000313" key="4">
    <source>
        <dbReference type="Proteomes" id="UP000661918"/>
    </source>
</evidence>
<name>A0ABQ2GL77_9DEIO</name>
<accession>A0ABQ2GL77</accession>
<protein>
    <recommendedName>
        <fullName evidence="5">Cell division protein FtsL</fullName>
    </recommendedName>
</protein>
<feature type="transmembrane region" description="Helical" evidence="2">
    <location>
        <begin position="24"/>
        <end position="44"/>
    </location>
</feature>
<keyword evidence="2" id="KW-0812">Transmembrane</keyword>
<dbReference type="EMBL" id="BMOM01000004">
    <property type="protein sequence ID" value="GGM01887.1"/>
    <property type="molecule type" value="Genomic_DNA"/>
</dbReference>
<gene>
    <name evidence="3" type="ORF">GCM10010841_07890</name>
</gene>
<evidence type="ECO:0000313" key="3">
    <source>
        <dbReference type="EMBL" id="GGM01887.1"/>
    </source>
</evidence>
<comment type="caution">
    <text evidence="3">The sequence shown here is derived from an EMBL/GenBank/DDBJ whole genome shotgun (WGS) entry which is preliminary data.</text>
</comment>
<dbReference type="RefSeq" id="WP_188901594.1">
    <property type="nucleotide sequence ID" value="NZ_BMOM01000004.1"/>
</dbReference>
<sequence>MTASRSPWRAPTLDLSVTTWRNRAIRYVLIYLALALALVVTRALTQHIRPDLRTAEARQAALTTQRDDLTVQLQGLENPQRIRDWALANGMRRFAEVPKTTQEIQPLPPALPTSLTPPASAPGTTVEVKTQWK</sequence>
<keyword evidence="4" id="KW-1185">Reference proteome</keyword>
<keyword evidence="2" id="KW-1133">Transmembrane helix</keyword>
<proteinExistence type="predicted"/>
<feature type="compositionally biased region" description="Low complexity" evidence="1">
    <location>
        <begin position="112"/>
        <end position="122"/>
    </location>
</feature>
<evidence type="ECO:0000256" key="1">
    <source>
        <dbReference type="SAM" id="MobiDB-lite"/>
    </source>
</evidence>
<evidence type="ECO:0000256" key="2">
    <source>
        <dbReference type="SAM" id="Phobius"/>
    </source>
</evidence>